<protein>
    <recommendedName>
        <fullName evidence="4">DUF3261 domain-containing protein</fullName>
    </recommendedName>
</protein>
<dbReference type="EMBL" id="NASK01000095">
    <property type="protein sequence ID" value="OTQ49479.1"/>
    <property type="molecule type" value="Genomic_DNA"/>
</dbReference>
<comment type="caution">
    <text evidence="2">The sequence shown here is derived from an EMBL/GenBank/DDBJ whole genome shotgun (WGS) entry which is preliminary data.</text>
</comment>
<feature type="chain" id="PRO_5011217418" description="DUF3261 domain-containing protein" evidence="1">
    <location>
        <begin position="19"/>
        <end position="189"/>
    </location>
</feature>
<gene>
    <name evidence="2" type="ORF">B6D06_06655</name>
</gene>
<feature type="signal peptide" evidence="1">
    <location>
        <begin position="1"/>
        <end position="18"/>
    </location>
</feature>
<sequence length="189" mass="21668">MKKYLNLTLLLLSLLISACSSQPKSEAWLTKGTKVNLPKLDLNQDYHDQQLLTFKYNNQENSIITIVDIKNNHLTVMGLSTIGIRLFEIQYNGSEVKAKQHLFIQQLPPPEQVLSDIMLSILPTVAWQKVLPSNWQLIDKDLSRTLINDLHETIINITYNKQSSTVIRKPIKIEHAVFGYQIAIQSMEQ</sequence>
<evidence type="ECO:0000256" key="1">
    <source>
        <dbReference type="SAM" id="SignalP"/>
    </source>
</evidence>
<keyword evidence="1" id="KW-0732">Signal</keyword>
<dbReference type="OrthoDB" id="6228084at2"/>
<dbReference type="InterPro" id="IPR021675">
    <property type="entry name" value="DUF3261"/>
</dbReference>
<name>A0A242P6D4_9GAMM</name>
<reference evidence="2 3" key="1">
    <citation type="submission" date="2017-03" db="EMBL/GenBank/DDBJ databases">
        <title>Comparative genomics of honeybee gut symbionts reveal geographically distinct and subgroup specific antibiotic resistance.</title>
        <authorList>
            <person name="Ludvigsen J."/>
            <person name="Porcellato D."/>
            <person name="Labee-Lund T.M."/>
            <person name="Amdam G.V."/>
            <person name="Rudi K."/>
        </authorList>
    </citation>
    <scope>NUCLEOTIDE SEQUENCE [LARGE SCALE GENOMIC DNA]</scope>
    <source>
        <strain evidence="2 3">A-4-12</strain>
    </source>
</reference>
<dbReference type="GeneID" id="99745546"/>
<dbReference type="PROSITE" id="PS51257">
    <property type="entry name" value="PROKAR_LIPOPROTEIN"/>
    <property type="match status" value="1"/>
</dbReference>
<organism evidence="2 3">
    <name type="scientific">Gilliamella apis</name>
    <dbReference type="NCBI Taxonomy" id="1970738"/>
    <lineage>
        <taxon>Bacteria</taxon>
        <taxon>Pseudomonadati</taxon>
        <taxon>Pseudomonadota</taxon>
        <taxon>Gammaproteobacteria</taxon>
        <taxon>Orbales</taxon>
        <taxon>Orbaceae</taxon>
        <taxon>Gilliamella</taxon>
    </lineage>
</organism>
<accession>A0A242NUE6</accession>
<dbReference type="RefSeq" id="WP_065578612.1">
    <property type="nucleotide sequence ID" value="NZ_CAMLFL010000022.1"/>
</dbReference>
<dbReference type="AlphaFoldDB" id="A0A242P6D4"/>
<dbReference type="Pfam" id="PF11659">
    <property type="entry name" value="DUF3261"/>
    <property type="match status" value="1"/>
</dbReference>
<dbReference type="Proteomes" id="UP000194968">
    <property type="component" value="Unassembled WGS sequence"/>
</dbReference>
<accession>A0A242P6D4</accession>
<evidence type="ECO:0000313" key="2">
    <source>
        <dbReference type="EMBL" id="OTQ49479.1"/>
    </source>
</evidence>
<evidence type="ECO:0000313" key="3">
    <source>
        <dbReference type="Proteomes" id="UP000194968"/>
    </source>
</evidence>
<proteinExistence type="predicted"/>
<evidence type="ECO:0008006" key="4">
    <source>
        <dbReference type="Google" id="ProtNLM"/>
    </source>
</evidence>